<gene>
    <name evidence="2" type="ORF">OG699_38880</name>
</gene>
<dbReference type="EMBL" id="CP109546">
    <property type="protein sequence ID" value="WTZ13414.1"/>
    <property type="molecule type" value="Genomic_DNA"/>
</dbReference>
<proteinExistence type="predicted"/>
<feature type="region of interest" description="Disordered" evidence="1">
    <location>
        <begin position="26"/>
        <end position="75"/>
    </location>
</feature>
<dbReference type="Gene3D" id="3.90.550.10">
    <property type="entry name" value="Spore Coat Polysaccharide Biosynthesis Protein SpsA, Chain A"/>
    <property type="match status" value="1"/>
</dbReference>
<sequence length="148" mass="16983">MELSLVIPAFNESARTGASLEAVRDHLESADGVPPERDPRGRRRRRRLHRRQGRPRAGGRHRRIRLPASERDRGKGRSLCIGVLASEGSRVLLCNADQAKPTEELARLDDLGRRRNPPEQFPQLVRHQPLDQICHEPFNDRKRQRNNA</sequence>
<protein>
    <recommendedName>
        <fullName evidence="3">Glycosyltransferase 2-like domain-containing protein</fullName>
    </recommendedName>
</protein>
<feature type="compositionally biased region" description="Basic and acidic residues" evidence="1">
    <location>
        <begin position="106"/>
        <end position="117"/>
    </location>
</feature>
<evidence type="ECO:0000313" key="2">
    <source>
        <dbReference type="EMBL" id="WTZ13414.1"/>
    </source>
</evidence>
<dbReference type="AlphaFoldDB" id="A0AAU3I7D5"/>
<organism evidence="2">
    <name type="scientific">Streptomyces sp. NBC_01393</name>
    <dbReference type="NCBI Taxonomy" id="2903851"/>
    <lineage>
        <taxon>Bacteria</taxon>
        <taxon>Bacillati</taxon>
        <taxon>Actinomycetota</taxon>
        <taxon>Actinomycetes</taxon>
        <taxon>Kitasatosporales</taxon>
        <taxon>Streptomycetaceae</taxon>
        <taxon>Streptomyces</taxon>
    </lineage>
</organism>
<evidence type="ECO:0008006" key="3">
    <source>
        <dbReference type="Google" id="ProtNLM"/>
    </source>
</evidence>
<feature type="compositionally biased region" description="Basic and acidic residues" evidence="1">
    <location>
        <begin position="26"/>
        <end position="39"/>
    </location>
</feature>
<feature type="region of interest" description="Disordered" evidence="1">
    <location>
        <begin position="106"/>
        <end position="148"/>
    </location>
</feature>
<accession>A0AAU3I7D5</accession>
<reference evidence="2" key="1">
    <citation type="submission" date="2022-10" db="EMBL/GenBank/DDBJ databases">
        <title>The complete genomes of actinobacterial strains from the NBC collection.</title>
        <authorList>
            <person name="Joergensen T.S."/>
            <person name="Alvarez Arevalo M."/>
            <person name="Sterndorff E.B."/>
            <person name="Faurdal D."/>
            <person name="Vuksanovic O."/>
            <person name="Mourched A.-S."/>
            <person name="Charusanti P."/>
            <person name="Shaw S."/>
            <person name="Blin K."/>
            <person name="Weber T."/>
        </authorList>
    </citation>
    <scope>NUCLEOTIDE SEQUENCE</scope>
    <source>
        <strain evidence="2">NBC_01393</strain>
    </source>
</reference>
<evidence type="ECO:0000256" key="1">
    <source>
        <dbReference type="SAM" id="MobiDB-lite"/>
    </source>
</evidence>
<dbReference type="InterPro" id="IPR029044">
    <property type="entry name" value="Nucleotide-diphossugar_trans"/>
</dbReference>
<name>A0AAU3I7D5_9ACTN</name>
<feature type="compositionally biased region" description="Basic residues" evidence="1">
    <location>
        <begin position="40"/>
        <end position="65"/>
    </location>
</feature>